<dbReference type="SUPFAM" id="SSF55545">
    <property type="entry name" value="beta-N-acetylhexosaminidase-like domain"/>
    <property type="match status" value="1"/>
</dbReference>
<dbReference type="RefSeq" id="WP_386671572.1">
    <property type="nucleotide sequence ID" value="NZ_JBHLTG010000005.1"/>
</dbReference>
<keyword evidence="2" id="KW-0326">Glycosidase</keyword>
<keyword evidence="1" id="KW-0378">Hydrolase</keyword>
<dbReference type="Proteomes" id="UP001589896">
    <property type="component" value="Unassembled WGS sequence"/>
</dbReference>
<comment type="caution">
    <text evidence="4">The sequence shown here is derived from an EMBL/GenBank/DDBJ whole genome shotgun (WGS) entry which is preliminary data.</text>
</comment>
<evidence type="ECO:0000259" key="3">
    <source>
        <dbReference type="Pfam" id="PF02838"/>
    </source>
</evidence>
<evidence type="ECO:0000313" key="5">
    <source>
        <dbReference type="Proteomes" id="UP001589896"/>
    </source>
</evidence>
<keyword evidence="5" id="KW-1185">Reference proteome</keyword>
<gene>
    <name evidence="4" type="ORF">ACFFGH_19965</name>
</gene>
<protein>
    <submittedName>
        <fullName evidence="4">Glycoside hydrolase family 20 zincin-like fold domain-containing protein</fullName>
    </submittedName>
</protein>
<evidence type="ECO:0000256" key="2">
    <source>
        <dbReference type="ARBA" id="ARBA00023295"/>
    </source>
</evidence>
<dbReference type="InterPro" id="IPR015882">
    <property type="entry name" value="HEX_bac_N"/>
</dbReference>
<proteinExistence type="predicted"/>
<accession>A0ABV6RT07</accession>
<sequence length="58" mass="6160">MHPSIDEDLGAEAYGITIDGSGIRIRGGDPAGVFYARQTLRHLCGDRPADQPASHPSL</sequence>
<dbReference type="EMBL" id="JBHLTG010000005">
    <property type="protein sequence ID" value="MFC0680118.1"/>
    <property type="molecule type" value="Genomic_DNA"/>
</dbReference>
<dbReference type="Gene3D" id="3.30.379.10">
    <property type="entry name" value="Chitobiase/beta-hexosaminidase domain 2-like"/>
    <property type="match status" value="1"/>
</dbReference>
<dbReference type="InterPro" id="IPR029018">
    <property type="entry name" value="Hex-like_dom2"/>
</dbReference>
<organism evidence="4 5">
    <name type="scientific">Lysobacter korlensis</name>
    <dbReference type="NCBI Taxonomy" id="553636"/>
    <lineage>
        <taxon>Bacteria</taxon>
        <taxon>Pseudomonadati</taxon>
        <taxon>Pseudomonadota</taxon>
        <taxon>Gammaproteobacteria</taxon>
        <taxon>Lysobacterales</taxon>
        <taxon>Lysobacteraceae</taxon>
        <taxon>Lysobacter</taxon>
    </lineage>
</organism>
<dbReference type="Pfam" id="PF02838">
    <property type="entry name" value="Glyco_hydro_20b"/>
    <property type="match status" value="1"/>
</dbReference>
<name>A0ABV6RT07_9GAMM</name>
<reference evidence="4 5" key="1">
    <citation type="submission" date="2024-09" db="EMBL/GenBank/DDBJ databases">
        <authorList>
            <person name="Sun Q."/>
            <person name="Mori K."/>
        </authorList>
    </citation>
    <scope>NUCLEOTIDE SEQUENCE [LARGE SCALE GENOMIC DNA]</scope>
    <source>
        <strain evidence="4 5">KCTC 23076</strain>
    </source>
</reference>
<evidence type="ECO:0000256" key="1">
    <source>
        <dbReference type="ARBA" id="ARBA00022801"/>
    </source>
</evidence>
<evidence type="ECO:0000313" key="4">
    <source>
        <dbReference type="EMBL" id="MFC0680118.1"/>
    </source>
</evidence>
<feature type="domain" description="Beta-hexosaminidase bacterial type N-terminal" evidence="3">
    <location>
        <begin position="6"/>
        <end position="46"/>
    </location>
</feature>